<dbReference type="Proteomes" id="UP000225972">
    <property type="component" value="Unassembled WGS sequence"/>
</dbReference>
<gene>
    <name evidence="4" type="ORF">TRP8649_04013</name>
</gene>
<dbReference type="InterPro" id="IPR023335">
    <property type="entry name" value="ATP12_ortho_dom_sf"/>
</dbReference>
<comment type="similarity">
    <text evidence="1">Belongs to the ATP12 family.</text>
</comment>
<dbReference type="PANTHER" id="PTHR21013:SF10">
    <property type="entry name" value="ATP SYNTHASE MITOCHONDRIAL F1 COMPLEX ASSEMBLY FACTOR 2"/>
    <property type="match status" value="1"/>
</dbReference>
<organism evidence="4 5">
    <name type="scientific">Pelagimonas phthalicica</name>
    <dbReference type="NCBI Taxonomy" id="1037362"/>
    <lineage>
        <taxon>Bacteria</taxon>
        <taxon>Pseudomonadati</taxon>
        <taxon>Pseudomonadota</taxon>
        <taxon>Alphaproteobacteria</taxon>
        <taxon>Rhodobacterales</taxon>
        <taxon>Roseobacteraceae</taxon>
        <taxon>Pelagimonas</taxon>
    </lineage>
</organism>
<dbReference type="RefSeq" id="WP_099248494.1">
    <property type="nucleotide sequence ID" value="NZ_FXXP01000003.1"/>
</dbReference>
<dbReference type="EMBL" id="FXXP01000003">
    <property type="protein sequence ID" value="SMX29874.1"/>
    <property type="molecule type" value="Genomic_DNA"/>
</dbReference>
<evidence type="ECO:0000313" key="5">
    <source>
        <dbReference type="Proteomes" id="UP000225972"/>
    </source>
</evidence>
<dbReference type="PANTHER" id="PTHR21013">
    <property type="entry name" value="ATP SYNTHASE MITOCHONDRIAL F1 COMPLEX ASSEMBLY FACTOR 2/ATP12 PROTEIN, MITOCHONDRIAL PRECURSOR"/>
    <property type="match status" value="1"/>
</dbReference>
<reference evidence="5" key="1">
    <citation type="submission" date="2017-05" db="EMBL/GenBank/DDBJ databases">
        <authorList>
            <person name="Rodrigo-Torres L."/>
            <person name="Arahal R. D."/>
            <person name="Lucena T."/>
        </authorList>
    </citation>
    <scope>NUCLEOTIDE SEQUENCE [LARGE SCALE GENOMIC DNA]</scope>
    <source>
        <strain evidence="5">CECT 8649</strain>
    </source>
</reference>
<dbReference type="SUPFAM" id="SSF160909">
    <property type="entry name" value="ATP12-like"/>
    <property type="match status" value="1"/>
</dbReference>
<dbReference type="Gene3D" id="3.30.2180.10">
    <property type="entry name" value="ATP12-like"/>
    <property type="match status" value="1"/>
</dbReference>
<evidence type="ECO:0000256" key="2">
    <source>
        <dbReference type="ARBA" id="ARBA00022946"/>
    </source>
</evidence>
<protein>
    <submittedName>
        <fullName evidence="4">ATP12 chaperone protein</fullName>
    </submittedName>
</protein>
<name>A0A238JI42_9RHOB</name>
<accession>A0A238JI42</accession>
<dbReference type="InterPro" id="IPR011419">
    <property type="entry name" value="ATP12_ATP_synth-F1-assembly"/>
</dbReference>
<dbReference type="GO" id="GO:0043461">
    <property type="term" value="P:proton-transporting ATP synthase complex assembly"/>
    <property type="evidence" value="ECO:0007669"/>
    <property type="project" value="InterPro"/>
</dbReference>
<dbReference type="Gene3D" id="1.10.3580.10">
    <property type="entry name" value="ATP12 ATPase"/>
    <property type="match status" value="1"/>
</dbReference>
<keyword evidence="5" id="KW-1185">Reference proteome</keyword>
<keyword evidence="2" id="KW-0809">Transit peptide</keyword>
<dbReference type="Pfam" id="PF07542">
    <property type="entry name" value="ATP12"/>
    <property type="match status" value="1"/>
</dbReference>
<evidence type="ECO:0000313" key="4">
    <source>
        <dbReference type="EMBL" id="SMX29874.1"/>
    </source>
</evidence>
<keyword evidence="3" id="KW-0143">Chaperone</keyword>
<evidence type="ECO:0000256" key="3">
    <source>
        <dbReference type="ARBA" id="ARBA00023186"/>
    </source>
</evidence>
<dbReference type="InterPro" id="IPR042272">
    <property type="entry name" value="ATP12_ATP_synth-F1-assembly_N"/>
</dbReference>
<dbReference type="AlphaFoldDB" id="A0A238JI42"/>
<evidence type="ECO:0000256" key="1">
    <source>
        <dbReference type="ARBA" id="ARBA00008231"/>
    </source>
</evidence>
<proteinExistence type="inferred from homology"/>
<sequence>MSEWAPKRFWKKAEAAETENGFAVLLDGRGVKTPAKTPLVVPSRELADAIAQEWDAQEEKVDPAVMPYTRMANSALDKVTLQFDEVADMLAAYGDADLLCYRASHPEQLIDRQKERWDPLLDWAAEAYGARLEPRSGIMHTPQEPEALAKLTARVHQFTPFQLAAFHDLVSLTGSLVLGLAATEAYASPEDLWDLSRLDEAWQEEQWGEDEEATELANRKKGELVFAAEFFKLATQ</sequence>
<dbReference type="OrthoDB" id="9797825at2"/>